<dbReference type="Pfam" id="PF08013">
    <property type="entry name" value="GatZ_KbaZ-like"/>
    <property type="match status" value="1"/>
</dbReference>
<organism evidence="1 2">
    <name type="scientific">Agrobacterium tumefaciens str. Kerr 14</name>
    <dbReference type="NCBI Taxonomy" id="1183424"/>
    <lineage>
        <taxon>Bacteria</taxon>
        <taxon>Pseudomonadati</taxon>
        <taxon>Pseudomonadota</taxon>
        <taxon>Alphaproteobacteria</taxon>
        <taxon>Hyphomicrobiales</taxon>
        <taxon>Rhizobiaceae</taxon>
        <taxon>Rhizobium/Agrobacterium group</taxon>
        <taxon>Agrobacterium</taxon>
        <taxon>Agrobacterium tumefaciens complex</taxon>
    </lineage>
</organism>
<dbReference type="Proteomes" id="UP000191897">
    <property type="component" value="Unassembled WGS sequence"/>
</dbReference>
<dbReference type="EMBL" id="FBWC01000008">
    <property type="protein sequence ID" value="CUX17696.1"/>
    <property type="molecule type" value="Genomic_DNA"/>
</dbReference>
<dbReference type="GO" id="GO:0005975">
    <property type="term" value="P:carbohydrate metabolic process"/>
    <property type="evidence" value="ECO:0007669"/>
    <property type="project" value="InterPro"/>
</dbReference>
<sequence>MQVRLAELAGLRRDGTPMGVTSVCSAHPVVLRAALRYGKATLTTVLIEATCNQVNHLGGYTGMQPADFAALVYQLAEEEGCPVGQIILGGDHLWS</sequence>
<dbReference type="SUPFAM" id="SSF51569">
    <property type="entry name" value="Aldolase"/>
    <property type="match status" value="1"/>
</dbReference>
<dbReference type="InterPro" id="IPR012062">
    <property type="entry name" value="GatZ/KbaZ-like"/>
</dbReference>
<gene>
    <name evidence="1" type="ORF">AGR4C_Cc160213</name>
</gene>
<evidence type="ECO:0000313" key="2">
    <source>
        <dbReference type="Proteomes" id="UP000191897"/>
    </source>
</evidence>
<dbReference type="Gene3D" id="3.20.20.70">
    <property type="entry name" value="Aldolase class I"/>
    <property type="match status" value="1"/>
</dbReference>
<evidence type="ECO:0000313" key="1">
    <source>
        <dbReference type="EMBL" id="CUX17696.1"/>
    </source>
</evidence>
<dbReference type="InterPro" id="IPR013785">
    <property type="entry name" value="Aldolase_TIM"/>
</dbReference>
<dbReference type="AlphaFoldDB" id="A0A1S7P8N5"/>
<proteinExistence type="predicted"/>
<accession>A0A1S7P8N5</accession>
<protein>
    <submittedName>
        <fullName evidence="1">D-tagatose-1,6-bisphosphate aldolase subunit KbaZ</fullName>
    </submittedName>
</protein>
<reference evidence="1 2" key="1">
    <citation type="submission" date="2016-01" db="EMBL/GenBank/DDBJ databases">
        <authorList>
            <person name="Oliw E.H."/>
        </authorList>
    </citation>
    <scope>NUCLEOTIDE SEQUENCE [LARGE SCALE GENOMIC DNA]</scope>
    <source>
        <strain evidence="1 2">Kerr 14</strain>
    </source>
</reference>
<name>A0A1S7P8N5_AGRTU</name>